<comment type="caution">
    <text evidence="2">The sequence shown here is derived from an EMBL/GenBank/DDBJ whole genome shotgun (WGS) entry which is preliminary data.</text>
</comment>
<dbReference type="PANTHER" id="PTHR43194">
    <property type="entry name" value="HYDROLASE ALPHA/BETA FOLD FAMILY"/>
    <property type="match status" value="1"/>
</dbReference>
<feature type="domain" description="AB hydrolase-1" evidence="1">
    <location>
        <begin position="80"/>
        <end position="325"/>
    </location>
</feature>
<dbReference type="InterPro" id="IPR050228">
    <property type="entry name" value="Carboxylesterase_BioH"/>
</dbReference>
<evidence type="ECO:0000313" key="2">
    <source>
        <dbReference type="EMBL" id="MVM33718.1"/>
    </source>
</evidence>
<organism evidence="2 3">
    <name type="scientific">Spirosoma arboris</name>
    <dbReference type="NCBI Taxonomy" id="2682092"/>
    <lineage>
        <taxon>Bacteria</taxon>
        <taxon>Pseudomonadati</taxon>
        <taxon>Bacteroidota</taxon>
        <taxon>Cytophagia</taxon>
        <taxon>Cytophagales</taxon>
        <taxon>Cytophagaceae</taxon>
        <taxon>Spirosoma</taxon>
    </lineage>
</organism>
<dbReference type="Gene3D" id="3.40.50.1820">
    <property type="entry name" value="alpha/beta hydrolase"/>
    <property type="match status" value="1"/>
</dbReference>
<dbReference type="SUPFAM" id="SSF53474">
    <property type="entry name" value="alpha/beta-Hydrolases"/>
    <property type="match status" value="1"/>
</dbReference>
<reference evidence="2 3" key="1">
    <citation type="submission" date="2019-12" db="EMBL/GenBank/DDBJ databases">
        <title>Spirosoma sp. HMF4905 genome sequencing and assembly.</title>
        <authorList>
            <person name="Kang H."/>
            <person name="Cha I."/>
            <person name="Kim H."/>
            <person name="Joh K."/>
        </authorList>
    </citation>
    <scope>NUCLEOTIDE SEQUENCE [LARGE SCALE GENOMIC DNA]</scope>
    <source>
        <strain evidence="2 3">HMF4905</strain>
    </source>
</reference>
<evidence type="ECO:0000259" key="1">
    <source>
        <dbReference type="Pfam" id="PF00561"/>
    </source>
</evidence>
<dbReference type="Pfam" id="PF00561">
    <property type="entry name" value="Abhydrolase_1"/>
    <property type="match status" value="1"/>
</dbReference>
<dbReference type="EMBL" id="WPIN01000012">
    <property type="protein sequence ID" value="MVM33718.1"/>
    <property type="molecule type" value="Genomic_DNA"/>
</dbReference>
<evidence type="ECO:0000313" key="3">
    <source>
        <dbReference type="Proteomes" id="UP000436006"/>
    </source>
</evidence>
<dbReference type="PANTHER" id="PTHR43194:SF2">
    <property type="entry name" value="PEROXISOMAL MEMBRANE PROTEIN LPX1"/>
    <property type="match status" value="1"/>
</dbReference>
<dbReference type="RefSeq" id="WP_157588430.1">
    <property type="nucleotide sequence ID" value="NZ_WPIN01000012.1"/>
</dbReference>
<dbReference type="Proteomes" id="UP000436006">
    <property type="component" value="Unassembled WGS sequence"/>
</dbReference>
<accession>A0A7K1SJ20</accession>
<name>A0A7K1SJ20_9BACT</name>
<dbReference type="InterPro" id="IPR000073">
    <property type="entry name" value="AB_hydrolase_1"/>
</dbReference>
<gene>
    <name evidence="2" type="ORF">GO755_27010</name>
</gene>
<dbReference type="AlphaFoldDB" id="A0A7K1SJ20"/>
<keyword evidence="3" id="KW-1185">Reference proteome</keyword>
<sequence length="348" mass="38472">MGRFYGVGYASYCRPRLVWQTNYFGRLSTSATATPSQSGAHNYIRSAIDRLLLYCMNSLRFETEPGFFITADAWGDPANPPVLLLHGGGQTRHSWGDTARWLADAGWYAIALDARGHGDSDWSPEGHYTIDYLASDLRAVIAQLDQKPALVGASMGGMTALIAEGERLPGTESICTAIVLVDIAPRTEQKGIERIFAFMSNNQDGFASLNEAAEAVAAYLPHRSRPSDNSRLEKNLRLRKSPDGELRYYWHWDPTMLAVWRQTTDPSRQIQNEERLYKAAQALIIPTLIVRGGISDVVSEKVMAEFLDAVPHVHSVSVANAGHMVAGDSNHAFTKAVIEFLTSERTKE</sequence>
<dbReference type="GO" id="GO:0016787">
    <property type="term" value="F:hydrolase activity"/>
    <property type="evidence" value="ECO:0007669"/>
    <property type="project" value="UniProtKB-KW"/>
</dbReference>
<protein>
    <submittedName>
        <fullName evidence="2">Alpha/beta fold hydrolase</fullName>
    </submittedName>
</protein>
<proteinExistence type="predicted"/>
<keyword evidence="2" id="KW-0378">Hydrolase</keyword>
<dbReference type="InterPro" id="IPR029058">
    <property type="entry name" value="AB_hydrolase_fold"/>
</dbReference>